<keyword evidence="3" id="KW-1185">Reference proteome</keyword>
<accession>A0A967EYB2</accession>
<evidence type="ECO:0000313" key="3">
    <source>
        <dbReference type="Proteomes" id="UP000761264"/>
    </source>
</evidence>
<evidence type="ECO:0000313" key="2">
    <source>
        <dbReference type="EMBL" id="NIA69655.1"/>
    </source>
</evidence>
<sequence length="203" mass="21943">MAAEDRCHLNGLAMQEGRARYVTAVSQSDVADGWRDRRGDGGCVIDVASGEIVVAGLSMPHSPRLHNGRLWLLDSGTGYFGYVDPEKGNFERVAFCPGYLRGLSFIGNFAVVGLSRPRGNRTFSGLALDDNLAKADSDARCGLMVIDLKSGDIVHWLRIDGVVEELYDVVILPGAVRPMALGFKTDEIRRVLNVGEPGALVPN</sequence>
<feature type="domain" description="Conserved hypothetical protein CHP03032" evidence="1">
    <location>
        <begin position="1"/>
        <end position="181"/>
    </location>
</feature>
<dbReference type="InterPro" id="IPR017481">
    <property type="entry name" value="CHP03032"/>
</dbReference>
<evidence type="ECO:0000259" key="1">
    <source>
        <dbReference type="Pfam" id="PF16261"/>
    </source>
</evidence>
<proteinExistence type="predicted"/>
<comment type="caution">
    <text evidence="2">The sequence shown here is derived from an EMBL/GenBank/DDBJ whole genome shotgun (WGS) entry which is preliminary data.</text>
</comment>
<organism evidence="2 3">
    <name type="scientific">Pelagibius litoralis</name>
    <dbReference type="NCBI Taxonomy" id="374515"/>
    <lineage>
        <taxon>Bacteria</taxon>
        <taxon>Pseudomonadati</taxon>
        <taxon>Pseudomonadota</taxon>
        <taxon>Alphaproteobacteria</taxon>
        <taxon>Rhodospirillales</taxon>
        <taxon>Rhodovibrionaceae</taxon>
        <taxon>Pelagibius</taxon>
    </lineage>
</organism>
<dbReference type="Proteomes" id="UP000761264">
    <property type="component" value="Unassembled WGS sequence"/>
</dbReference>
<dbReference type="Pfam" id="PF16261">
    <property type="entry name" value="DUF4915"/>
    <property type="match status" value="1"/>
</dbReference>
<protein>
    <submittedName>
        <fullName evidence="2">TIGR03032 family protein</fullName>
    </submittedName>
</protein>
<reference evidence="2" key="1">
    <citation type="submission" date="2020-03" db="EMBL/GenBank/DDBJ databases">
        <title>Genome of Pelagibius litoralis DSM 21314T.</title>
        <authorList>
            <person name="Wang G."/>
        </authorList>
    </citation>
    <scope>NUCLEOTIDE SEQUENCE</scope>
    <source>
        <strain evidence="2">DSM 21314</strain>
    </source>
</reference>
<gene>
    <name evidence="2" type="ORF">HBA54_13720</name>
</gene>
<dbReference type="NCBIfam" id="TIGR03032">
    <property type="entry name" value="TIGR03032 family protein"/>
    <property type="match status" value="1"/>
</dbReference>
<dbReference type="EMBL" id="JAAQPH010000009">
    <property type="protein sequence ID" value="NIA69655.1"/>
    <property type="molecule type" value="Genomic_DNA"/>
</dbReference>
<dbReference type="AlphaFoldDB" id="A0A967EYB2"/>
<dbReference type="SUPFAM" id="SSF63825">
    <property type="entry name" value="YWTD domain"/>
    <property type="match status" value="1"/>
</dbReference>
<name>A0A967EYB2_9PROT</name>